<dbReference type="PRINTS" id="PR00153">
    <property type="entry name" value="CSAPPISMRASE"/>
</dbReference>
<keyword evidence="4 8" id="KW-0802">TPR repeat</keyword>
<dbReference type="PROSITE" id="PS50072">
    <property type="entry name" value="CSA_PPIASE_2"/>
    <property type="match status" value="1"/>
</dbReference>
<dbReference type="EC" id="5.2.1.8" evidence="2 7"/>
<comment type="catalytic activity">
    <reaction evidence="1 7">
        <text>[protein]-peptidylproline (omega=180) = [protein]-peptidylproline (omega=0)</text>
        <dbReference type="Rhea" id="RHEA:16237"/>
        <dbReference type="Rhea" id="RHEA-COMP:10747"/>
        <dbReference type="Rhea" id="RHEA-COMP:10748"/>
        <dbReference type="ChEBI" id="CHEBI:83833"/>
        <dbReference type="ChEBI" id="CHEBI:83834"/>
        <dbReference type="EC" id="5.2.1.8"/>
    </reaction>
</comment>
<keyword evidence="12" id="KW-1185">Reference proteome</keyword>
<proteinExistence type="predicted"/>
<organism evidence="11 12">
    <name type="scientific">Babesia microti (strain RI)</name>
    <dbReference type="NCBI Taxonomy" id="1133968"/>
    <lineage>
        <taxon>Eukaryota</taxon>
        <taxon>Sar</taxon>
        <taxon>Alveolata</taxon>
        <taxon>Apicomplexa</taxon>
        <taxon>Aconoidasida</taxon>
        <taxon>Piroplasmida</taxon>
        <taxon>Babesiidae</taxon>
        <taxon>Babesia</taxon>
    </lineage>
</organism>
<reference evidence="11 12" key="1">
    <citation type="journal article" date="2012" name="Nucleic Acids Res.">
        <title>Sequencing of the smallest Apicomplexan genome from the human pathogen Babesia microti.</title>
        <authorList>
            <person name="Cornillot E."/>
            <person name="Hadj-Kaddour K."/>
            <person name="Dassouli A."/>
            <person name="Noel B."/>
            <person name="Ranwez V."/>
            <person name="Vacherie B."/>
            <person name="Augagneur Y."/>
            <person name="Bres V."/>
            <person name="Duclos A."/>
            <person name="Randazzo S."/>
            <person name="Carcy B."/>
            <person name="Debierre-Grockiego F."/>
            <person name="Delbecq S."/>
            <person name="Moubri-Menage K."/>
            <person name="Shams-Eldin H."/>
            <person name="Usmani-Brown S."/>
            <person name="Bringaud F."/>
            <person name="Wincker P."/>
            <person name="Vivares C.P."/>
            <person name="Schwarz R.T."/>
            <person name="Schetters T.P."/>
            <person name="Krause P.J."/>
            <person name="Gorenflot A."/>
            <person name="Berry V."/>
            <person name="Barbe V."/>
            <person name="Ben Mamoun C."/>
        </authorList>
    </citation>
    <scope>NUCLEOTIDE SEQUENCE [LARGE SCALE GENOMIC DNA]</scope>
    <source>
        <strain evidence="11 12">RI</strain>
    </source>
</reference>
<dbReference type="GeneID" id="24424767"/>
<keyword evidence="6 7" id="KW-0413">Isomerase</keyword>
<feature type="domain" description="PPIase FKBP-type" evidence="9">
    <location>
        <begin position="32"/>
        <end position="120"/>
    </location>
</feature>
<evidence type="ECO:0000313" key="12">
    <source>
        <dbReference type="Proteomes" id="UP000002899"/>
    </source>
</evidence>
<dbReference type="InterPro" id="IPR046357">
    <property type="entry name" value="PPIase_dom_sf"/>
</dbReference>
<dbReference type="SMART" id="SM00028">
    <property type="entry name" value="TPR"/>
    <property type="match status" value="3"/>
</dbReference>
<dbReference type="Pfam" id="PF00254">
    <property type="entry name" value="FKBP_C"/>
    <property type="match status" value="1"/>
</dbReference>
<reference evidence="11 12" key="2">
    <citation type="journal article" date="2013" name="PLoS ONE">
        <title>Whole genome mapping and re-organization of the nuclear and mitochondrial genomes of Babesia microti isolates.</title>
        <authorList>
            <person name="Cornillot E."/>
            <person name="Dassouli A."/>
            <person name="Garg A."/>
            <person name="Pachikara N."/>
            <person name="Randazzo S."/>
            <person name="Depoix D."/>
            <person name="Carcy B."/>
            <person name="Delbecq S."/>
            <person name="Frutos R."/>
            <person name="Silva J.C."/>
            <person name="Sutton R."/>
            <person name="Krause P.J."/>
            <person name="Mamoun C.B."/>
        </authorList>
    </citation>
    <scope>NUCLEOTIDE SEQUENCE [LARGE SCALE GENOMIC DNA]</scope>
    <source>
        <strain evidence="11 12">RI</strain>
    </source>
</reference>
<accession>A0A1R4ABD8</accession>
<dbReference type="PANTHER" id="PTHR46512">
    <property type="entry name" value="PEPTIDYLPROLYL ISOMERASE"/>
    <property type="match status" value="1"/>
</dbReference>
<evidence type="ECO:0000256" key="2">
    <source>
        <dbReference type="ARBA" id="ARBA00013194"/>
    </source>
</evidence>
<keyword evidence="5 7" id="KW-0697">Rotamase</keyword>
<dbReference type="Proteomes" id="UP000002899">
    <property type="component" value="Chromosome III"/>
</dbReference>
<dbReference type="SUPFAM" id="SSF54534">
    <property type="entry name" value="FKBP-like"/>
    <property type="match status" value="1"/>
</dbReference>
<dbReference type="InterPro" id="IPR001179">
    <property type="entry name" value="PPIase_FKBP_dom"/>
</dbReference>
<evidence type="ECO:0000256" key="3">
    <source>
        <dbReference type="ARBA" id="ARBA00022737"/>
    </source>
</evidence>
<dbReference type="PROSITE" id="PS50005">
    <property type="entry name" value="TPR"/>
    <property type="match status" value="2"/>
</dbReference>
<dbReference type="PROSITE" id="PS50059">
    <property type="entry name" value="FKBP_PPIASE"/>
    <property type="match status" value="1"/>
</dbReference>
<dbReference type="InterPro" id="IPR011990">
    <property type="entry name" value="TPR-like_helical_dom_sf"/>
</dbReference>
<evidence type="ECO:0000256" key="5">
    <source>
        <dbReference type="ARBA" id="ARBA00023110"/>
    </source>
</evidence>
<dbReference type="RefSeq" id="XP_021338445.1">
    <property type="nucleotide sequence ID" value="XM_021481857.1"/>
</dbReference>
<keyword evidence="3" id="KW-0677">Repeat</keyword>
<dbReference type="PANTHER" id="PTHR46512:SF9">
    <property type="entry name" value="PEPTIDYLPROLYL ISOMERASE"/>
    <property type="match status" value="1"/>
</dbReference>
<dbReference type="InterPro" id="IPR002130">
    <property type="entry name" value="Cyclophilin-type_PPIase_dom"/>
</dbReference>
<protein>
    <recommendedName>
        <fullName evidence="2 7">peptidylprolyl isomerase</fullName>
        <ecNumber evidence="2 7">5.2.1.8</ecNumber>
    </recommendedName>
</protein>
<dbReference type="Gene3D" id="3.10.50.40">
    <property type="match status" value="1"/>
</dbReference>
<feature type="domain" description="PPIase cyclophilin-type" evidence="10">
    <location>
        <begin position="305"/>
        <end position="463"/>
    </location>
</feature>
<dbReference type="Gene3D" id="1.25.40.10">
    <property type="entry name" value="Tetratricopeptide repeat domain"/>
    <property type="match status" value="1"/>
</dbReference>
<evidence type="ECO:0000256" key="1">
    <source>
        <dbReference type="ARBA" id="ARBA00000971"/>
    </source>
</evidence>
<dbReference type="Pfam" id="PF00160">
    <property type="entry name" value="Pro_isomerase"/>
    <property type="match status" value="1"/>
</dbReference>
<evidence type="ECO:0000256" key="4">
    <source>
        <dbReference type="ARBA" id="ARBA00022803"/>
    </source>
</evidence>
<dbReference type="SUPFAM" id="SSF48452">
    <property type="entry name" value="TPR-like"/>
    <property type="match status" value="1"/>
</dbReference>
<dbReference type="PROSITE" id="PS50293">
    <property type="entry name" value="TPR_REGION"/>
    <property type="match status" value="1"/>
</dbReference>
<feature type="repeat" description="TPR" evidence="8">
    <location>
        <begin position="188"/>
        <end position="221"/>
    </location>
</feature>
<evidence type="ECO:0000259" key="9">
    <source>
        <dbReference type="PROSITE" id="PS50059"/>
    </source>
</evidence>
<dbReference type="FunFam" id="3.10.50.40:FF:000006">
    <property type="entry name" value="Peptidyl-prolyl cis-trans isomerase"/>
    <property type="match status" value="1"/>
</dbReference>
<dbReference type="Pfam" id="PF13414">
    <property type="entry name" value="TPR_11"/>
    <property type="match status" value="1"/>
</dbReference>
<dbReference type="KEGG" id="bmic:BMR1_03g00665"/>
<dbReference type="SUPFAM" id="SSF50891">
    <property type="entry name" value="Cyclophilin-like"/>
    <property type="match status" value="1"/>
</dbReference>
<dbReference type="FunFam" id="2.40.100.10:FF:000025">
    <property type="entry name" value="Peptidyl-prolyl cis-trans isomerase CYP19-2"/>
    <property type="match status" value="1"/>
</dbReference>
<dbReference type="InterPro" id="IPR050754">
    <property type="entry name" value="FKBP4/5/8-like"/>
</dbReference>
<gene>
    <name evidence="11" type="ORF">BMR1_03g00665</name>
</gene>
<reference evidence="11 12" key="3">
    <citation type="journal article" date="2016" name="Sci. Rep.">
        <title>Genome-wide diversity and gene expression profiling of Babesia microti isolates identify polymorphic genes that mediate host-pathogen interactions.</title>
        <authorList>
            <person name="Silva J.C."/>
            <person name="Cornillot E."/>
            <person name="McCracken C."/>
            <person name="Usmani-Brown S."/>
            <person name="Dwivedi A."/>
            <person name="Ifeonu O.O."/>
            <person name="Crabtree J."/>
            <person name="Gotia H.T."/>
            <person name="Virji A.Z."/>
            <person name="Reynes C."/>
            <person name="Colinge J."/>
            <person name="Kumar V."/>
            <person name="Lawres L."/>
            <person name="Pazzi J.E."/>
            <person name="Pablo J.V."/>
            <person name="Hung C."/>
            <person name="Brancato J."/>
            <person name="Kumari P."/>
            <person name="Orvis J."/>
            <person name="Tretina K."/>
            <person name="Chibucos M."/>
            <person name="Ott S."/>
            <person name="Sadzewicz L."/>
            <person name="Sengamalay N."/>
            <person name="Shetty A.C."/>
            <person name="Su Q."/>
            <person name="Tallon L."/>
            <person name="Fraser C.M."/>
            <person name="Frutos R."/>
            <person name="Molina D.M."/>
            <person name="Krause P.J."/>
            <person name="Ben Mamoun C."/>
        </authorList>
    </citation>
    <scope>NUCLEOTIDE SEQUENCE [LARGE SCALE GENOMIC DNA]</scope>
    <source>
        <strain evidence="11 12">RI</strain>
    </source>
</reference>
<name>A0A1R4ABD8_BABMR</name>
<dbReference type="EMBL" id="LN871598">
    <property type="protein sequence ID" value="SJK86265.1"/>
    <property type="molecule type" value="Genomic_DNA"/>
</dbReference>
<feature type="repeat" description="TPR" evidence="8">
    <location>
        <begin position="222"/>
        <end position="255"/>
    </location>
</feature>
<evidence type="ECO:0000259" key="10">
    <source>
        <dbReference type="PROSITE" id="PS50072"/>
    </source>
</evidence>
<evidence type="ECO:0000313" key="11">
    <source>
        <dbReference type="EMBL" id="SJK86265.1"/>
    </source>
</evidence>
<dbReference type="Gene3D" id="2.40.100.10">
    <property type="entry name" value="Cyclophilin-like"/>
    <property type="match status" value="1"/>
</dbReference>
<evidence type="ECO:0000256" key="8">
    <source>
        <dbReference type="PROSITE-ProRule" id="PRU00339"/>
    </source>
</evidence>
<dbReference type="InterPro" id="IPR029000">
    <property type="entry name" value="Cyclophilin-like_dom_sf"/>
</dbReference>
<dbReference type="InterPro" id="IPR019734">
    <property type="entry name" value="TPR_rpt"/>
</dbReference>
<dbReference type="VEuPathDB" id="PiroplasmaDB:BMR1_03g00665"/>
<evidence type="ECO:0000256" key="6">
    <source>
        <dbReference type="ARBA" id="ARBA00023235"/>
    </source>
</evidence>
<evidence type="ECO:0000256" key="7">
    <source>
        <dbReference type="PROSITE-ProRule" id="PRU00277"/>
    </source>
</evidence>
<sequence>MSSGDSIDLSGDNGVVKKILVPARSVDMPNDGQQVYVHYTGKLDNGVVFDSSITRNTPFNFTLGEGNVIKGWDICVKSMSVGEKCLVVIQPDYGYGDKGAGASIPPNSVLNFEIELLMYRDVPSKKKWEMSVDECIQIAQDSKIKGNNYFQQNNFPIAITFYQEAIDYLSGRDDWDPAQQSASAPLLSASHLNLANCYLKTGEYSKAIESSNNALKLDKNNVKAYYRRGIARMSFGFLQEACDDFKKVIALEPDNVQGKNSLAQCMHKLKISTQKEISVFSKMFRNDIYIEKKPARDMHALPRVFMDIRVNEKTFKTVIVLFEDTVPMAVKNFIGLCKGDNENKKLKYKGNKFHKLVPGVLVQGGDVINNDGTGGMSIYGEAFIDESFNDQFATKGIVGMANTGPNTNLSQFFITLSPQPSMNGKNVVIGKIVEGLELLDEIKTVKIDGDKPKSTIEIVDCGTV</sequence>
<dbReference type="GO" id="GO:0003755">
    <property type="term" value="F:peptidyl-prolyl cis-trans isomerase activity"/>
    <property type="evidence" value="ECO:0007669"/>
    <property type="project" value="UniProtKB-KW"/>
</dbReference>
<dbReference type="OrthoDB" id="1902587at2759"/>
<dbReference type="AlphaFoldDB" id="A0A1R4ABD8"/>